<comment type="caution">
    <text evidence="8">The sequence shown here is derived from an EMBL/GenBank/DDBJ whole genome shotgun (WGS) entry which is preliminary data.</text>
</comment>
<reference evidence="8 9" key="1">
    <citation type="submission" date="2020-08" db="EMBL/GenBank/DDBJ databases">
        <title>Acidobacteriota in marine sediments use diverse sulfur dissimilation pathways.</title>
        <authorList>
            <person name="Wasmund K."/>
        </authorList>
    </citation>
    <scope>NUCLEOTIDE SEQUENCE [LARGE SCALE GENOMIC DNA]</scope>
    <source>
        <strain evidence="8">MAG AM4</strain>
    </source>
</reference>
<evidence type="ECO:0000256" key="6">
    <source>
        <dbReference type="ARBA" id="ARBA00023136"/>
    </source>
</evidence>
<evidence type="ECO:0000256" key="1">
    <source>
        <dbReference type="ARBA" id="ARBA00004651"/>
    </source>
</evidence>
<feature type="transmembrane region" description="Helical" evidence="7">
    <location>
        <begin position="61"/>
        <end position="84"/>
    </location>
</feature>
<feature type="transmembrane region" description="Helical" evidence="7">
    <location>
        <begin position="185"/>
        <end position="205"/>
    </location>
</feature>
<feature type="transmembrane region" description="Helical" evidence="7">
    <location>
        <begin position="270"/>
        <end position="291"/>
    </location>
</feature>
<sequence length="327" mass="32892">MTFKARLPGVALASGLGILSVFLSRSGLIPFAGAITIAIVLGILVGNFAPVSRIRPEGISWCETVLLSWAVALMGLNLDFGVLADMRGGGGAAVITVVIVVAATLGIALVVGRSVGLPRSLSLLLGVGSAICGSSAIAAVAPLVTRDRSEIGLSISVVNLLGVIGIFLLPAIVVLQGLGESSGGLLIGGSLQAVGHVVAAGFSVSDGVGELATVVKMFRILLLGPVVIGVGLAMRSRGSASWRLVPGYIVAFIVLAVVGNLGILPEGWTGAVKTVSKVMLAVAMAGVGLRIQVAGLIRQGPRALLAGGAIFVVQIVLLSLFIRFQGG</sequence>
<evidence type="ECO:0000256" key="4">
    <source>
        <dbReference type="ARBA" id="ARBA00022692"/>
    </source>
</evidence>
<dbReference type="PANTHER" id="PTHR30106">
    <property type="entry name" value="INNER MEMBRANE PROTEIN YEIH-RELATED"/>
    <property type="match status" value="1"/>
</dbReference>
<evidence type="ECO:0000256" key="3">
    <source>
        <dbReference type="ARBA" id="ARBA00022475"/>
    </source>
</evidence>
<feature type="transmembrane region" description="Helical" evidence="7">
    <location>
        <begin position="245"/>
        <end position="264"/>
    </location>
</feature>
<keyword evidence="6 7" id="KW-0472">Membrane</keyword>
<dbReference type="Proteomes" id="UP000648239">
    <property type="component" value="Unassembled WGS sequence"/>
</dbReference>
<comment type="similarity">
    <text evidence="2">Belongs to the UPF0324 family.</text>
</comment>
<gene>
    <name evidence="8" type="ORF">IFK94_07920</name>
</gene>
<feature type="transmembrane region" description="Helical" evidence="7">
    <location>
        <begin position="151"/>
        <end position="173"/>
    </location>
</feature>
<name>A0A8J6Y8A5_9BACT</name>
<feature type="transmembrane region" description="Helical" evidence="7">
    <location>
        <begin position="90"/>
        <end position="111"/>
    </location>
</feature>
<dbReference type="EMBL" id="JACXWD010000021">
    <property type="protein sequence ID" value="MBD3868036.1"/>
    <property type="molecule type" value="Genomic_DNA"/>
</dbReference>
<dbReference type="InterPro" id="IPR018383">
    <property type="entry name" value="UPF0324_pro"/>
</dbReference>
<protein>
    <submittedName>
        <fullName evidence="8">Putative sulfate exporter family transporter</fullName>
    </submittedName>
</protein>
<comment type="subcellular location">
    <subcellularLocation>
        <location evidence="1">Cell membrane</location>
        <topology evidence="1">Multi-pass membrane protein</topology>
    </subcellularLocation>
</comment>
<dbReference type="PANTHER" id="PTHR30106:SF2">
    <property type="entry name" value="UPF0324 INNER MEMBRANE PROTEIN YEIH"/>
    <property type="match status" value="1"/>
</dbReference>
<feature type="transmembrane region" description="Helical" evidence="7">
    <location>
        <begin position="29"/>
        <end position="49"/>
    </location>
</feature>
<feature type="transmembrane region" description="Helical" evidence="7">
    <location>
        <begin position="7"/>
        <end position="23"/>
    </location>
</feature>
<keyword evidence="5 7" id="KW-1133">Transmembrane helix</keyword>
<feature type="transmembrane region" description="Helical" evidence="7">
    <location>
        <begin position="211"/>
        <end position="233"/>
    </location>
</feature>
<feature type="transmembrane region" description="Helical" evidence="7">
    <location>
        <begin position="123"/>
        <end position="145"/>
    </location>
</feature>
<evidence type="ECO:0000256" key="7">
    <source>
        <dbReference type="SAM" id="Phobius"/>
    </source>
</evidence>
<proteinExistence type="inferred from homology"/>
<organism evidence="8 9">
    <name type="scientific">Candidatus Polarisedimenticola svalbardensis</name>
    <dbReference type="NCBI Taxonomy" id="2886004"/>
    <lineage>
        <taxon>Bacteria</taxon>
        <taxon>Pseudomonadati</taxon>
        <taxon>Acidobacteriota</taxon>
        <taxon>Candidatus Polarisedimenticolia</taxon>
        <taxon>Candidatus Polarisedimenticolales</taxon>
        <taxon>Candidatus Polarisedimenticolaceae</taxon>
        <taxon>Candidatus Polarisedimenticola</taxon>
    </lineage>
</organism>
<dbReference type="GO" id="GO:0005886">
    <property type="term" value="C:plasma membrane"/>
    <property type="evidence" value="ECO:0007669"/>
    <property type="project" value="UniProtKB-SubCell"/>
</dbReference>
<evidence type="ECO:0000313" key="9">
    <source>
        <dbReference type="Proteomes" id="UP000648239"/>
    </source>
</evidence>
<dbReference type="Pfam" id="PF03601">
    <property type="entry name" value="Cons_hypoth698"/>
    <property type="match status" value="1"/>
</dbReference>
<evidence type="ECO:0000313" key="8">
    <source>
        <dbReference type="EMBL" id="MBD3868036.1"/>
    </source>
</evidence>
<dbReference type="AlphaFoldDB" id="A0A8J6Y8A5"/>
<evidence type="ECO:0000256" key="5">
    <source>
        <dbReference type="ARBA" id="ARBA00022989"/>
    </source>
</evidence>
<keyword evidence="3" id="KW-1003">Cell membrane</keyword>
<accession>A0A8J6Y8A5</accession>
<feature type="transmembrane region" description="Helical" evidence="7">
    <location>
        <begin position="303"/>
        <end position="324"/>
    </location>
</feature>
<keyword evidence="4 7" id="KW-0812">Transmembrane</keyword>
<evidence type="ECO:0000256" key="2">
    <source>
        <dbReference type="ARBA" id="ARBA00007977"/>
    </source>
</evidence>